<accession>I3SAD1</accession>
<sequence>MVVLVCKESRLPKFFMAPPELQSFCIQNESDSDDDDDGDNDIDIAPAA</sequence>
<dbReference type="EMBL" id="BT137428">
    <property type="protein sequence ID" value="AFK37223.1"/>
    <property type="molecule type" value="mRNA"/>
</dbReference>
<name>I3SAD1_LOTJA</name>
<evidence type="ECO:0000256" key="1">
    <source>
        <dbReference type="SAM" id="MobiDB-lite"/>
    </source>
</evidence>
<reference evidence="2" key="1">
    <citation type="submission" date="2012-05" db="EMBL/GenBank/DDBJ databases">
        <authorList>
            <person name="Krishnakumar V."/>
            <person name="Cheung F."/>
            <person name="Xiao Y."/>
            <person name="Chan A."/>
            <person name="Moskal W.A."/>
            <person name="Town C.D."/>
        </authorList>
    </citation>
    <scope>NUCLEOTIDE SEQUENCE</scope>
</reference>
<proteinExistence type="evidence at transcript level"/>
<dbReference type="AlphaFoldDB" id="I3SAD1"/>
<feature type="region of interest" description="Disordered" evidence="1">
    <location>
        <begin position="26"/>
        <end position="48"/>
    </location>
</feature>
<feature type="compositionally biased region" description="Acidic residues" evidence="1">
    <location>
        <begin position="30"/>
        <end position="42"/>
    </location>
</feature>
<protein>
    <submittedName>
        <fullName evidence="2">Uncharacterized protein</fullName>
    </submittedName>
</protein>
<evidence type="ECO:0000313" key="2">
    <source>
        <dbReference type="EMBL" id="AFK37223.1"/>
    </source>
</evidence>
<organism evidence="2">
    <name type="scientific">Lotus japonicus</name>
    <name type="common">Lotus corniculatus var. japonicus</name>
    <dbReference type="NCBI Taxonomy" id="34305"/>
    <lineage>
        <taxon>Eukaryota</taxon>
        <taxon>Viridiplantae</taxon>
        <taxon>Streptophyta</taxon>
        <taxon>Embryophyta</taxon>
        <taxon>Tracheophyta</taxon>
        <taxon>Spermatophyta</taxon>
        <taxon>Magnoliopsida</taxon>
        <taxon>eudicotyledons</taxon>
        <taxon>Gunneridae</taxon>
        <taxon>Pentapetalae</taxon>
        <taxon>rosids</taxon>
        <taxon>fabids</taxon>
        <taxon>Fabales</taxon>
        <taxon>Fabaceae</taxon>
        <taxon>Papilionoideae</taxon>
        <taxon>50 kb inversion clade</taxon>
        <taxon>NPAAA clade</taxon>
        <taxon>Hologalegina</taxon>
        <taxon>robinioid clade</taxon>
        <taxon>Loteae</taxon>
        <taxon>Lotus</taxon>
    </lineage>
</organism>